<reference evidence="8 9" key="1">
    <citation type="submission" date="2013-03" db="EMBL/GenBank/DDBJ databases">
        <title>Salinisphaera dokdonensis CL-ES53 Genome Sequencing.</title>
        <authorList>
            <person name="Li C."/>
            <person name="Lai Q."/>
            <person name="Shao Z."/>
        </authorList>
    </citation>
    <scope>NUCLEOTIDE SEQUENCE [LARGE SCALE GENOMIC DNA]</scope>
    <source>
        <strain evidence="8 9">CL-ES53</strain>
    </source>
</reference>
<evidence type="ECO:0000256" key="6">
    <source>
        <dbReference type="SAM" id="Phobius"/>
    </source>
</evidence>
<comment type="subcellular location">
    <subcellularLocation>
        <location evidence="1">Cell membrane</location>
        <topology evidence="1">Multi-pass membrane protein</topology>
    </subcellularLocation>
</comment>
<name>A0ABV2AY01_9GAMM</name>
<dbReference type="EMBL" id="APND01000001">
    <property type="protein sequence ID" value="MES1928526.1"/>
    <property type="molecule type" value="Genomic_DNA"/>
</dbReference>
<keyword evidence="2" id="KW-1003">Cell membrane</keyword>
<feature type="transmembrane region" description="Helical" evidence="6">
    <location>
        <begin position="94"/>
        <end position="115"/>
    </location>
</feature>
<dbReference type="PANTHER" id="PTHR35007:SF2">
    <property type="entry name" value="PILUS ASSEMBLE PROTEIN"/>
    <property type="match status" value="1"/>
</dbReference>
<dbReference type="Proteomes" id="UP001460888">
    <property type="component" value="Unassembled WGS sequence"/>
</dbReference>
<protein>
    <submittedName>
        <fullName evidence="8">Flp pilus assembly protein TadC</fullName>
    </submittedName>
</protein>
<evidence type="ECO:0000259" key="7">
    <source>
        <dbReference type="Pfam" id="PF00482"/>
    </source>
</evidence>
<keyword evidence="9" id="KW-1185">Reference proteome</keyword>
<proteinExistence type="predicted"/>
<dbReference type="PANTHER" id="PTHR35007">
    <property type="entry name" value="INTEGRAL MEMBRANE PROTEIN-RELATED"/>
    <property type="match status" value="1"/>
</dbReference>
<feature type="domain" description="Type II secretion system protein GspF" evidence="7">
    <location>
        <begin position="164"/>
        <end position="292"/>
    </location>
</feature>
<evidence type="ECO:0000313" key="8">
    <source>
        <dbReference type="EMBL" id="MES1928526.1"/>
    </source>
</evidence>
<keyword evidence="5 6" id="KW-0472">Membrane</keyword>
<dbReference type="Pfam" id="PF00482">
    <property type="entry name" value="T2SSF"/>
    <property type="match status" value="1"/>
</dbReference>
<comment type="caution">
    <text evidence="8">The sequence shown here is derived from an EMBL/GenBank/DDBJ whole genome shotgun (WGS) entry which is preliminary data.</text>
</comment>
<evidence type="ECO:0000313" key="9">
    <source>
        <dbReference type="Proteomes" id="UP001460888"/>
    </source>
</evidence>
<evidence type="ECO:0000256" key="3">
    <source>
        <dbReference type="ARBA" id="ARBA00022692"/>
    </source>
</evidence>
<feature type="transmembrane region" description="Helical" evidence="6">
    <location>
        <begin position="6"/>
        <end position="27"/>
    </location>
</feature>
<accession>A0ABV2AY01</accession>
<organism evidence="8 9">
    <name type="scientific">Salinisphaera dokdonensis CL-ES53</name>
    <dbReference type="NCBI Taxonomy" id="1304272"/>
    <lineage>
        <taxon>Bacteria</taxon>
        <taxon>Pseudomonadati</taxon>
        <taxon>Pseudomonadota</taxon>
        <taxon>Gammaproteobacteria</taxon>
        <taxon>Salinisphaerales</taxon>
        <taxon>Salinisphaeraceae</taxon>
        <taxon>Salinisphaera</taxon>
    </lineage>
</organism>
<sequence>MNMPALFLALAVGAAVAALGLLSLMLVERVRERRLVRRYQGERVGDGTTRRDSGAAWVAGMAEGGERIDRFLKNPDETWMLLAQAGWRDAQSRMIFYAFQFGLPVVTGAVVLPFSGIAGLTSGSLNSLLLVAVVVIVSLLAPRYILRMKAKRRRDRIRAEVPLFINLLVLLFEAGLNLRQALLSLVRDGAPTMPELVDELAPVLRQIEAGADADQLLFDVGKLLSIEELDTVLGILRQVERYGGEIREPLLEALDNLQSKRSMELREQVNVMSGKMTVVLVTCFFPPLLIFIAGPAFMSISETLGSL</sequence>
<dbReference type="InterPro" id="IPR018076">
    <property type="entry name" value="T2SS_GspF_dom"/>
</dbReference>
<keyword evidence="3 6" id="KW-0812">Transmembrane</keyword>
<evidence type="ECO:0000256" key="5">
    <source>
        <dbReference type="ARBA" id="ARBA00023136"/>
    </source>
</evidence>
<keyword evidence="4 6" id="KW-1133">Transmembrane helix</keyword>
<evidence type="ECO:0000256" key="1">
    <source>
        <dbReference type="ARBA" id="ARBA00004651"/>
    </source>
</evidence>
<feature type="transmembrane region" description="Helical" evidence="6">
    <location>
        <begin position="127"/>
        <end position="146"/>
    </location>
</feature>
<gene>
    <name evidence="8" type="ORF">SADO_04685</name>
</gene>
<evidence type="ECO:0000256" key="2">
    <source>
        <dbReference type="ARBA" id="ARBA00022475"/>
    </source>
</evidence>
<feature type="transmembrane region" description="Helical" evidence="6">
    <location>
        <begin position="276"/>
        <end position="298"/>
    </location>
</feature>
<evidence type="ECO:0000256" key="4">
    <source>
        <dbReference type="ARBA" id="ARBA00022989"/>
    </source>
</evidence>
<dbReference type="RefSeq" id="WP_353109651.1">
    <property type="nucleotide sequence ID" value="NZ_APND01000001.1"/>
</dbReference>